<reference evidence="1" key="1">
    <citation type="journal article" date="2019" name="bioRxiv">
        <title>The Genome of the Zebra Mussel, Dreissena polymorpha: A Resource for Invasive Species Research.</title>
        <authorList>
            <person name="McCartney M.A."/>
            <person name="Auch B."/>
            <person name="Kono T."/>
            <person name="Mallez S."/>
            <person name="Zhang Y."/>
            <person name="Obille A."/>
            <person name="Becker A."/>
            <person name="Abrahante J.E."/>
            <person name="Garbe J."/>
            <person name="Badalamenti J.P."/>
            <person name="Herman A."/>
            <person name="Mangelson H."/>
            <person name="Liachko I."/>
            <person name="Sullivan S."/>
            <person name="Sone E.D."/>
            <person name="Koren S."/>
            <person name="Silverstein K.A.T."/>
            <person name="Beckman K.B."/>
            <person name="Gohl D.M."/>
        </authorList>
    </citation>
    <scope>NUCLEOTIDE SEQUENCE</scope>
    <source>
        <strain evidence="1">Duluth1</strain>
        <tissue evidence="1">Whole animal</tissue>
    </source>
</reference>
<sequence length="96" mass="10140">MAGTEGEPTLNDGVLGTGVDLSVFVDQCDTQQDSNNMAGTEGEPTLNDGVLGTGVDLSVFVDQCDIQQDSNNMAGTEGEPTLRDIMSCLKHSFRDL</sequence>
<dbReference type="AlphaFoldDB" id="A0A9D4KU28"/>
<protein>
    <submittedName>
        <fullName evidence="1">Uncharacterized protein</fullName>
    </submittedName>
</protein>
<evidence type="ECO:0000313" key="1">
    <source>
        <dbReference type="EMBL" id="KAH3845096.1"/>
    </source>
</evidence>
<organism evidence="1 2">
    <name type="scientific">Dreissena polymorpha</name>
    <name type="common">Zebra mussel</name>
    <name type="synonym">Mytilus polymorpha</name>
    <dbReference type="NCBI Taxonomy" id="45954"/>
    <lineage>
        <taxon>Eukaryota</taxon>
        <taxon>Metazoa</taxon>
        <taxon>Spiralia</taxon>
        <taxon>Lophotrochozoa</taxon>
        <taxon>Mollusca</taxon>
        <taxon>Bivalvia</taxon>
        <taxon>Autobranchia</taxon>
        <taxon>Heteroconchia</taxon>
        <taxon>Euheterodonta</taxon>
        <taxon>Imparidentia</taxon>
        <taxon>Neoheterodontei</taxon>
        <taxon>Myida</taxon>
        <taxon>Dreissenoidea</taxon>
        <taxon>Dreissenidae</taxon>
        <taxon>Dreissena</taxon>
    </lineage>
</organism>
<dbReference type="EMBL" id="JAIWYP010000003">
    <property type="protein sequence ID" value="KAH3845096.1"/>
    <property type="molecule type" value="Genomic_DNA"/>
</dbReference>
<reference evidence="1" key="2">
    <citation type="submission" date="2020-11" db="EMBL/GenBank/DDBJ databases">
        <authorList>
            <person name="McCartney M.A."/>
            <person name="Auch B."/>
            <person name="Kono T."/>
            <person name="Mallez S."/>
            <person name="Becker A."/>
            <person name="Gohl D.M."/>
            <person name="Silverstein K.A.T."/>
            <person name="Koren S."/>
            <person name="Bechman K.B."/>
            <person name="Herman A."/>
            <person name="Abrahante J.E."/>
            <person name="Garbe J."/>
        </authorList>
    </citation>
    <scope>NUCLEOTIDE SEQUENCE</scope>
    <source>
        <strain evidence="1">Duluth1</strain>
        <tissue evidence="1">Whole animal</tissue>
    </source>
</reference>
<accession>A0A9D4KU28</accession>
<dbReference type="Proteomes" id="UP000828390">
    <property type="component" value="Unassembled WGS sequence"/>
</dbReference>
<keyword evidence="2" id="KW-1185">Reference proteome</keyword>
<evidence type="ECO:0000313" key="2">
    <source>
        <dbReference type="Proteomes" id="UP000828390"/>
    </source>
</evidence>
<gene>
    <name evidence="1" type="ORF">DPMN_087367</name>
</gene>
<comment type="caution">
    <text evidence="1">The sequence shown here is derived from an EMBL/GenBank/DDBJ whole genome shotgun (WGS) entry which is preliminary data.</text>
</comment>
<proteinExistence type="predicted"/>
<name>A0A9D4KU28_DREPO</name>